<sequence length="59" mass="6944">MFCIYAVMGLLGFYKVVSLQRNCGEVINLYETQIQRIASLRSQWRFCEGPYVLFLRFAT</sequence>
<reference evidence="1 2" key="1">
    <citation type="submission" date="2016-10" db="EMBL/GenBank/DDBJ databases">
        <authorList>
            <person name="de Groot N.N."/>
        </authorList>
    </citation>
    <scope>NUCLEOTIDE SEQUENCE [LARGE SCALE GENOMIC DNA]</scope>
    <source>
        <strain evidence="1 2">DSM 19886</strain>
    </source>
</reference>
<evidence type="ECO:0000313" key="2">
    <source>
        <dbReference type="Proteomes" id="UP000199440"/>
    </source>
</evidence>
<dbReference type="EMBL" id="FNGV01000008">
    <property type="protein sequence ID" value="SDM38288.1"/>
    <property type="molecule type" value="Genomic_DNA"/>
</dbReference>
<proteinExistence type="predicted"/>
<dbReference type="AlphaFoldDB" id="A0A1G9SS63"/>
<keyword evidence="2" id="KW-1185">Reference proteome</keyword>
<dbReference type="STRING" id="192904.SAMN04488514_10879"/>
<protein>
    <submittedName>
        <fullName evidence="1">Uncharacterized protein</fullName>
    </submittedName>
</protein>
<name>A0A1G9SS63_9FLAO</name>
<accession>A0A1G9SS63</accession>
<gene>
    <name evidence="1" type="ORF">SAMN04488514_10879</name>
</gene>
<evidence type="ECO:0000313" key="1">
    <source>
        <dbReference type="EMBL" id="SDM38288.1"/>
    </source>
</evidence>
<dbReference type="Proteomes" id="UP000199440">
    <property type="component" value="Unassembled WGS sequence"/>
</dbReference>
<organism evidence="1 2">
    <name type="scientific">Kriegella aquimaris</name>
    <dbReference type="NCBI Taxonomy" id="192904"/>
    <lineage>
        <taxon>Bacteria</taxon>
        <taxon>Pseudomonadati</taxon>
        <taxon>Bacteroidota</taxon>
        <taxon>Flavobacteriia</taxon>
        <taxon>Flavobacteriales</taxon>
        <taxon>Flavobacteriaceae</taxon>
        <taxon>Kriegella</taxon>
    </lineage>
</organism>